<protein>
    <submittedName>
        <fullName evidence="1">Uncharacterized protein</fullName>
    </submittedName>
</protein>
<name>A0A5N6ZEE4_9EURO</name>
<organism evidence="1 2">
    <name type="scientific">Aspergillus coremiiformis</name>
    <dbReference type="NCBI Taxonomy" id="138285"/>
    <lineage>
        <taxon>Eukaryota</taxon>
        <taxon>Fungi</taxon>
        <taxon>Dikarya</taxon>
        <taxon>Ascomycota</taxon>
        <taxon>Pezizomycotina</taxon>
        <taxon>Eurotiomycetes</taxon>
        <taxon>Eurotiomycetidae</taxon>
        <taxon>Eurotiales</taxon>
        <taxon>Aspergillaceae</taxon>
        <taxon>Aspergillus</taxon>
        <taxon>Aspergillus subgen. Circumdati</taxon>
    </lineage>
</organism>
<reference evidence="2" key="1">
    <citation type="submission" date="2019-04" db="EMBL/GenBank/DDBJ databases">
        <title>Friends and foes A comparative genomics studyof 23 Aspergillus species from section Flavi.</title>
        <authorList>
            <consortium name="DOE Joint Genome Institute"/>
            <person name="Kjaerbolling I."/>
            <person name="Vesth T."/>
            <person name="Frisvad J.C."/>
            <person name="Nybo J.L."/>
            <person name="Theobald S."/>
            <person name="Kildgaard S."/>
            <person name="Isbrandt T."/>
            <person name="Kuo A."/>
            <person name="Sato A."/>
            <person name="Lyhne E.K."/>
            <person name="Kogle M.E."/>
            <person name="Wiebenga A."/>
            <person name="Kun R.S."/>
            <person name="Lubbers R.J."/>
            <person name="Makela M.R."/>
            <person name="Barry K."/>
            <person name="Chovatia M."/>
            <person name="Clum A."/>
            <person name="Daum C."/>
            <person name="Haridas S."/>
            <person name="He G."/>
            <person name="LaButti K."/>
            <person name="Lipzen A."/>
            <person name="Mondo S."/>
            <person name="Riley R."/>
            <person name="Salamov A."/>
            <person name="Simmons B.A."/>
            <person name="Magnuson J.K."/>
            <person name="Henrissat B."/>
            <person name="Mortensen U.H."/>
            <person name="Larsen T.O."/>
            <person name="Devries R.P."/>
            <person name="Grigoriev I.V."/>
            <person name="Machida M."/>
            <person name="Baker S.E."/>
            <person name="Andersen M.R."/>
        </authorList>
    </citation>
    <scope>NUCLEOTIDE SEQUENCE [LARGE SCALE GENOMIC DNA]</scope>
    <source>
        <strain evidence="2">CBS 553.77</strain>
    </source>
</reference>
<dbReference type="EMBL" id="ML739043">
    <property type="protein sequence ID" value="KAE8356027.1"/>
    <property type="molecule type" value="Genomic_DNA"/>
</dbReference>
<proteinExistence type="predicted"/>
<evidence type="ECO:0000313" key="2">
    <source>
        <dbReference type="Proteomes" id="UP000327118"/>
    </source>
</evidence>
<sequence>MAAVTTSLSFGITASTTYEASPYALARKFYPGSPHPWSGCIVMRLGCGRWSIGGGIFRARR</sequence>
<dbReference type="Proteomes" id="UP000327118">
    <property type="component" value="Unassembled WGS sequence"/>
</dbReference>
<gene>
    <name evidence="1" type="ORF">BDV28DRAFT_127809</name>
</gene>
<keyword evidence="2" id="KW-1185">Reference proteome</keyword>
<dbReference type="AlphaFoldDB" id="A0A5N6ZEE4"/>
<accession>A0A5N6ZEE4</accession>
<evidence type="ECO:0000313" key="1">
    <source>
        <dbReference type="EMBL" id="KAE8356027.1"/>
    </source>
</evidence>